<evidence type="ECO:0000256" key="5">
    <source>
        <dbReference type="SAM" id="MobiDB-lite"/>
    </source>
</evidence>
<feature type="region of interest" description="Disordered" evidence="5">
    <location>
        <begin position="180"/>
        <end position="226"/>
    </location>
</feature>
<evidence type="ECO:0000256" key="2">
    <source>
        <dbReference type="ARBA" id="ARBA00022771"/>
    </source>
</evidence>
<feature type="region of interest" description="Disordered" evidence="5">
    <location>
        <begin position="62"/>
        <end position="152"/>
    </location>
</feature>
<feature type="compositionally biased region" description="Acidic residues" evidence="5">
    <location>
        <begin position="678"/>
        <end position="696"/>
    </location>
</feature>
<dbReference type="InterPro" id="IPR013083">
    <property type="entry name" value="Znf_RING/FYVE/PHD"/>
</dbReference>
<feature type="region of interest" description="Disordered" evidence="5">
    <location>
        <begin position="322"/>
        <end position="386"/>
    </location>
</feature>
<feature type="compositionally biased region" description="Low complexity" evidence="5">
    <location>
        <begin position="211"/>
        <end position="226"/>
    </location>
</feature>
<comment type="caution">
    <text evidence="7">The sequence shown here is derived from an EMBL/GenBank/DDBJ whole genome shotgun (WGS) entry which is preliminary data.</text>
</comment>
<dbReference type="HOGENOM" id="CLU_320588_0_0_1"/>
<evidence type="ECO:0000259" key="6">
    <source>
        <dbReference type="PROSITE" id="PS50089"/>
    </source>
</evidence>
<accession>A0A066W0W5</accession>
<feature type="compositionally biased region" description="Basic and acidic residues" evidence="5">
    <location>
        <begin position="355"/>
        <end position="367"/>
    </location>
</feature>
<feature type="compositionally biased region" description="Basic and acidic residues" evidence="5">
    <location>
        <begin position="715"/>
        <end position="728"/>
    </location>
</feature>
<feature type="compositionally biased region" description="Low complexity" evidence="5">
    <location>
        <begin position="137"/>
        <end position="150"/>
    </location>
</feature>
<dbReference type="InterPro" id="IPR001841">
    <property type="entry name" value="Znf_RING"/>
</dbReference>
<dbReference type="RefSeq" id="XP_013242888.1">
    <property type="nucleotide sequence ID" value="XM_013387434.1"/>
</dbReference>
<gene>
    <name evidence="7" type="ORF">K437DRAFT_274500</name>
</gene>
<feature type="compositionally biased region" description="Basic residues" evidence="5">
    <location>
        <begin position="801"/>
        <end position="811"/>
    </location>
</feature>
<feature type="compositionally biased region" description="Basic and acidic residues" evidence="5">
    <location>
        <begin position="1"/>
        <end position="11"/>
    </location>
</feature>
<evidence type="ECO:0000256" key="1">
    <source>
        <dbReference type="ARBA" id="ARBA00022723"/>
    </source>
</evidence>
<feature type="region of interest" description="Disordered" evidence="5">
    <location>
        <begin position="605"/>
        <end position="636"/>
    </location>
</feature>
<feature type="compositionally biased region" description="Polar residues" evidence="5">
    <location>
        <begin position="26"/>
        <end position="39"/>
    </location>
</feature>
<feature type="region of interest" description="Disordered" evidence="5">
    <location>
        <begin position="801"/>
        <end position="905"/>
    </location>
</feature>
<evidence type="ECO:0000256" key="4">
    <source>
        <dbReference type="PROSITE-ProRule" id="PRU00175"/>
    </source>
</evidence>
<dbReference type="Gene3D" id="3.30.40.10">
    <property type="entry name" value="Zinc/RING finger domain, C3HC4 (zinc finger)"/>
    <property type="match status" value="1"/>
</dbReference>
<dbReference type="SMART" id="SM00184">
    <property type="entry name" value="RING"/>
    <property type="match status" value="2"/>
</dbReference>
<dbReference type="InParanoid" id="A0A066W0W5"/>
<dbReference type="PROSITE" id="PS50089">
    <property type="entry name" value="ZF_RING_2"/>
    <property type="match status" value="1"/>
</dbReference>
<evidence type="ECO:0000256" key="3">
    <source>
        <dbReference type="ARBA" id="ARBA00022833"/>
    </source>
</evidence>
<feature type="compositionally biased region" description="Gly residues" evidence="5">
    <location>
        <begin position="344"/>
        <end position="353"/>
    </location>
</feature>
<dbReference type="STRING" id="1037660.A0A066W0W5"/>
<keyword evidence="3" id="KW-0862">Zinc</keyword>
<name>A0A066W0W5_TILAU</name>
<feature type="region of interest" description="Disordered" evidence="5">
    <location>
        <begin position="675"/>
        <end position="775"/>
    </location>
</feature>
<proteinExistence type="predicted"/>
<feature type="domain" description="RING-type" evidence="6">
    <location>
        <begin position="475"/>
        <end position="540"/>
    </location>
</feature>
<feature type="compositionally biased region" description="Acidic residues" evidence="5">
    <location>
        <begin position="748"/>
        <end position="760"/>
    </location>
</feature>
<organism evidence="7 8">
    <name type="scientific">Tilletiaria anomala (strain ATCC 24038 / CBS 436.72 / UBC 951)</name>
    <dbReference type="NCBI Taxonomy" id="1037660"/>
    <lineage>
        <taxon>Eukaryota</taxon>
        <taxon>Fungi</taxon>
        <taxon>Dikarya</taxon>
        <taxon>Basidiomycota</taxon>
        <taxon>Ustilaginomycotina</taxon>
        <taxon>Exobasidiomycetes</taxon>
        <taxon>Georgefischeriales</taxon>
        <taxon>Tilletiariaceae</taxon>
        <taxon>Tilletiaria</taxon>
    </lineage>
</organism>
<feature type="compositionally biased region" description="Low complexity" evidence="5">
    <location>
        <begin position="180"/>
        <end position="198"/>
    </location>
</feature>
<dbReference type="SUPFAM" id="SSF57850">
    <property type="entry name" value="RING/U-box"/>
    <property type="match status" value="1"/>
</dbReference>
<dbReference type="PANTHER" id="PTHR15710">
    <property type="entry name" value="E3 UBIQUITIN-PROTEIN LIGASE PRAJA"/>
    <property type="match status" value="1"/>
</dbReference>
<feature type="compositionally biased region" description="Basic and acidic residues" evidence="5">
    <location>
        <begin position="875"/>
        <end position="905"/>
    </location>
</feature>
<feature type="compositionally biased region" description="Polar residues" evidence="5">
    <location>
        <begin position="605"/>
        <end position="615"/>
    </location>
</feature>
<dbReference type="EMBL" id="JMSN01000049">
    <property type="protein sequence ID" value="KDN44714.1"/>
    <property type="molecule type" value="Genomic_DNA"/>
</dbReference>
<keyword evidence="8" id="KW-1185">Reference proteome</keyword>
<reference evidence="7 8" key="1">
    <citation type="submission" date="2014-05" db="EMBL/GenBank/DDBJ databases">
        <title>Draft genome sequence of a rare smut relative, Tilletiaria anomala UBC 951.</title>
        <authorList>
            <consortium name="DOE Joint Genome Institute"/>
            <person name="Toome M."/>
            <person name="Kuo A."/>
            <person name="Henrissat B."/>
            <person name="Lipzen A."/>
            <person name="Tritt A."/>
            <person name="Yoshinaga Y."/>
            <person name="Zane M."/>
            <person name="Barry K."/>
            <person name="Grigoriev I.V."/>
            <person name="Spatafora J.W."/>
            <person name="Aimea M.C."/>
        </authorList>
    </citation>
    <scope>NUCLEOTIDE SEQUENCE [LARGE SCALE GENOMIC DNA]</scope>
    <source>
        <strain evidence="7 8">UBC 951</strain>
    </source>
</reference>
<evidence type="ECO:0000313" key="8">
    <source>
        <dbReference type="Proteomes" id="UP000027361"/>
    </source>
</evidence>
<feature type="compositionally biased region" description="Basic and acidic residues" evidence="5">
    <location>
        <begin position="854"/>
        <end position="865"/>
    </location>
</feature>
<dbReference type="GO" id="GO:0008270">
    <property type="term" value="F:zinc ion binding"/>
    <property type="evidence" value="ECO:0007669"/>
    <property type="project" value="UniProtKB-KW"/>
</dbReference>
<dbReference type="AlphaFoldDB" id="A0A066W0W5"/>
<dbReference type="GeneID" id="25266541"/>
<feature type="region of interest" description="Disordered" evidence="5">
    <location>
        <begin position="1"/>
        <end position="47"/>
    </location>
</feature>
<evidence type="ECO:0000313" key="7">
    <source>
        <dbReference type="EMBL" id="KDN44714.1"/>
    </source>
</evidence>
<protein>
    <recommendedName>
        <fullName evidence="6">RING-type domain-containing protein</fullName>
    </recommendedName>
</protein>
<dbReference type="CDD" id="cd16448">
    <property type="entry name" value="RING-H2"/>
    <property type="match status" value="1"/>
</dbReference>
<dbReference type="Proteomes" id="UP000027361">
    <property type="component" value="Unassembled WGS sequence"/>
</dbReference>
<dbReference type="OrthoDB" id="2551464at2759"/>
<sequence length="905" mass="96848">MDPDRSQEPDHHNHHRHGSSDAGRQLPQQRPTDLSQERLQANALASADQGVHNAAALSQSVADITAQSAERPRVQASEEQFPDPPEVLPSMPSHGEGAAATAAVPAPSSPPSTRLATGGGIDPEAQHRAQPPESDRGGVAAATGGVNGTADVQQGDRQFHFRTFMDNVVQGLRTAATAALAQQQQEGQGDGQGRQQRASEGSAQARTQQESAQAAPSVPDSPQSQQQAAPLFFALPIARPGGGPSVVRFQPAPLPPIQSPFGAGRLAPGMLQQRGEISTQLHIPVQPIFIPLGASPLPFAFLYDTFTSTAWPLAEIATAEGAEARASQTAHDQQRQGQPQPGAFPGGATGGIGHAEQHNAEDGDGRQGETNAGVEGEHDPYRPIPFQFVSGPPFRISLALDAPGGSPLSGLFGFGAAPQGRPHEAPQPQPDPAKAHAFVDALERADSELRLRMARLGMGDIGACGLGDGRGALGCGICLEGYGEDDRPEWLARSADERQRAQDAHVVAVPCAGHHTLHAGCLRAWLANLPPQKWTCPFCRASLSEQHIHEVLTRAEKERVGSSARTLREEVRYRERVHGWRCNAPACLPRYPASDLLSGEDVAISTASGNSQPGQAAQDEKDKVIPTTGQSARDEDDTDFFSTQLVTLIPCKHQLHVDCLCMALRIEDDLKSPADEFVSSDDDDASESELAADDAAQDPVADTDMTDGTGSARSGDTRRQGKGSRDGILDPAGSDARADVQGGREKNEDEDEDEDEDELEIGLGARGEQARDRTTGQLKTIGKWIQCPTCRREAWAEFPARRKMRRQHRQRQTQDHLKSKKLIGNCGGVHRSSGKRKLSSGDAQDEAARTAFAGDHEAVSDKLAELADSSTTPNGEDRQQRRMTARERAMLQDQEARLVDENTDL</sequence>
<keyword evidence="2 4" id="KW-0863">Zinc-finger</keyword>
<feature type="compositionally biased region" description="Basic and acidic residues" evidence="5">
    <location>
        <begin position="736"/>
        <end position="747"/>
    </location>
</feature>
<feature type="compositionally biased region" description="Polar residues" evidence="5">
    <location>
        <begin position="199"/>
        <end position="210"/>
    </location>
</feature>
<keyword evidence="1" id="KW-0479">Metal-binding</keyword>